<feature type="domain" description="HTH araC/xylS-type" evidence="3">
    <location>
        <begin position="216"/>
        <end position="314"/>
    </location>
</feature>
<dbReference type="Gene3D" id="1.10.10.60">
    <property type="entry name" value="Homeodomain-like"/>
    <property type="match status" value="2"/>
</dbReference>
<evidence type="ECO:0000259" key="3">
    <source>
        <dbReference type="PROSITE" id="PS01124"/>
    </source>
</evidence>
<dbReference type="InterPro" id="IPR052158">
    <property type="entry name" value="INH-QAR"/>
</dbReference>
<keyword evidence="5" id="KW-1185">Reference proteome</keyword>
<dbReference type="PANTHER" id="PTHR43130">
    <property type="entry name" value="ARAC-FAMILY TRANSCRIPTIONAL REGULATOR"/>
    <property type="match status" value="1"/>
</dbReference>
<dbReference type="PANTHER" id="PTHR43130:SF3">
    <property type="entry name" value="HTH-TYPE TRANSCRIPTIONAL REGULATOR RV1931C"/>
    <property type="match status" value="1"/>
</dbReference>
<gene>
    <name evidence="4" type="ORF">ACFP3V_10380</name>
</gene>
<name>A0ABW1G3C9_9ACTN</name>
<keyword evidence="2" id="KW-0804">Transcription</keyword>
<evidence type="ECO:0000256" key="2">
    <source>
        <dbReference type="ARBA" id="ARBA00023163"/>
    </source>
</evidence>
<organism evidence="4 5">
    <name type="scientific">Streptacidiphilus monticola</name>
    <dbReference type="NCBI Taxonomy" id="2161674"/>
    <lineage>
        <taxon>Bacteria</taxon>
        <taxon>Bacillati</taxon>
        <taxon>Actinomycetota</taxon>
        <taxon>Actinomycetes</taxon>
        <taxon>Kitasatosporales</taxon>
        <taxon>Streptomycetaceae</taxon>
        <taxon>Streptacidiphilus</taxon>
    </lineage>
</organism>
<dbReference type="SMART" id="SM00342">
    <property type="entry name" value="HTH_ARAC"/>
    <property type="match status" value="1"/>
</dbReference>
<dbReference type="InterPro" id="IPR009057">
    <property type="entry name" value="Homeodomain-like_sf"/>
</dbReference>
<dbReference type="InterPro" id="IPR018060">
    <property type="entry name" value="HTH_AraC"/>
</dbReference>
<dbReference type="CDD" id="cd03137">
    <property type="entry name" value="GATase1_AraC_1"/>
    <property type="match status" value="1"/>
</dbReference>
<accession>A0ABW1G3C9</accession>
<evidence type="ECO:0000313" key="4">
    <source>
        <dbReference type="EMBL" id="MFC5907626.1"/>
    </source>
</evidence>
<dbReference type="EMBL" id="JBHSQJ010000036">
    <property type="protein sequence ID" value="MFC5907626.1"/>
    <property type="molecule type" value="Genomic_DNA"/>
</dbReference>
<dbReference type="RefSeq" id="WP_380582233.1">
    <property type="nucleotide sequence ID" value="NZ_JBHSQJ010000036.1"/>
</dbReference>
<evidence type="ECO:0000313" key="5">
    <source>
        <dbReference type="Proteomes" id="UP001596174"/>
    </source>
</evidence>
<keyword evidence="1" id="KW-0805">Transcription regulation</keyword>
<reference evidence="5" key="1">
    <citation type="journal article" date="2019" name="Int. J. Syst. Evol. Microbiol.">
        <title>The Global Catalogue of Microorganisms (GCM) 10K type strain sequencing project: providing services to taxonomists for standard genome sequencing and annotation.</title>
        <authorList>
            <consortium name="The Broad Institute Genomics Platform"/>
            <consortium name="The Broad Institute Genome Sequencing Center for Infectious Disease"/>
            <person name="Wu L."/>
            <person name="Ma J."/>
        </authorList>
    </citation>
    <scope>NUCLEOTIDE SEQUENCE [LARGE SCALE GENOMIC DNA]</scope>
    <source>
        <strain evidence="5">JCM 4816</strain>
    </source>
</reference>
<dbReference type="PROSITE" id="PS01124">
    <property type="entry name" value="HTH_ARAC_FAMILY_2"/>
    <property type="match status" value="1"/>
</dbReference>
<dbReference type="InterPro" id="IPR029062">
    <property type="entry name" value="Class_I_gatase-like"/>
</dbReference>
<sequence length="319" mass="34316">MPQHQVAVLALDGVIAFELATPSRLFESTRPPGEAPLYRVRTCSVDGGPVRTSADFRVVVDHGPELLAEADTVVVPAPGPELTAGRLPAEVHAALARIRPGTRLLSICTGAFVLAAAGLLDGRAATTHWMHTDRFRALFPQVRVDPDVLFVDDGDVLSSGGVAAGVDLCMHVIRRDHGSAVANYVARRCVVPPWRDGGQAQYVDLPVPERGGATTAPAREWALDSLDASPSLRELAGRCGMSVRTFTRRFREETGLSPGQWLVRQRTAHARRLLEGTDLTVDHIARVCGFGSGASMRAHFQAELGVSPSSYRRTFSCTP</sequence>
<dbReference type="Gene3D" id="3.40.50.880">
    <property type="match status" value="1"/>
</dbReference>
<dbReference type="SUPFAM" id="SSF52317">
    <property type="entry name" value="Class I glutamine amidotransferase-like"/>
    <property type="match status" value="1"/>
</dbReference>
<dbReference type="InterPro" id="IPR002818">
    <property type="entry name" value="DJ-1/PfpI"/>
</dbReference>
<protein>
    <submittedName>
        <fullName evidence="4">GlxA family transcriptional regulator</fullName>
    </submittedName>
</protein>
<dbReference type="Proteomes" id="UP001596174">
    <property type="component" value="Unassembled WGS sequence"/>
</dbReference>
<dbReference type="SUPFAM" id="SSF46689">
    <property type="entry name" value="Homeodomain-like"/>
    <property type="match status" value="2"/>
</dbReference>
<evidence type="ECO:0000256" key="1">
    <source>
        <dbReference type="ARBA" id="ARBA00023015"/>
    </source>
</evidence>
<comment type="caution">
    <text evidence="4">The sequence shown here is derived from an EMBL/GenBank/DDBJ whole genome shotgun (WGS) entry which is preliminary data.</text>
</comment>
<dbReference type="Pfam" id="PF12833">
    <property type="entry name" value="HTH_18"/>
    <property type="match status" value="1"/>
</dbReference>
<proteinExistence type="predicted"/>
<dbReference type="Pfam" id="PF01965">
    <property type="entry name" value="DJ-1_PfpI"/>
    <property type="match status" value="1"/>
</dbReference>